<evidence type="ECO:0000259" key="4">
    <source>
        <dbReference type="PROSITE" id="PS50943"/>
    </source>
</evidence>
<dbReference type="InterPro" id="IPR036286">
    <property type="entry name" value="LexA/Signal_pep-like_sf"/>
</dbReference>
<feature type="domain" description="HTH cro/C1-type" evidence="4">
    <location>
        <begin position="11"/>
        <end position="65"/>
    </location>
</feature>
<dbReference type="InterPro" id="IPR010982">
    <property type="entry name" value="Lambda_DNA-bd_dom_sf"/>
</dbReference>
<dbReference type="EMBL" id="CP081864">
    <property type="protein sequence ID" value="QZN97817.1"/>
    <property type="molecule type" value="Genomic_DNA"/>
</dbReference>
<evidence type="ECO:0000256" key="3">
    <source>
        <dbReference type="ARBA" id="ARBA00023163"/>
    </source>
</evidence>
<keyword evidence="1" id="KW-0805">Transcription regulation</keyword>
<dbReference type="SMART" id="SM00530">
    <property type="entry name" value="HTH_XRE"/>
    <property type="match status" value="1"/>
</dbReference>
<evidence type="ECO:0000313" key="6">
    <source>
        <dbReference type="Proteomes" id="UP000825886"/>
    </source>
</evidence>
<keyword evidence="6" id="KW-1185">Reference proteome</keyword>
<dbReference type="Gene3D" id="1.10.260.40">
    <property type="entry name" value="lambda repressor-like DNA-binding domains"/>
    <property type="match status" value="1"/>
</dbReference>
<sequence>MIKSESIGQRIRRRRKDLRLTQASLGSRIGLSGSAISQWEDNKTSPNGDSLISLSRELQCSPEFILYGEDSVSNVELAAVDSRLVPIISYVQAGAWTAECTIRSVDGGIDFLQTNLELSASAFALVIKGKSMLPDFSEGDTVIIDPDVIPIPGDFVVAKNGQEEAIFKKYRPRGVINGKDVFELTPLNDDYPTVRSDETPIRIIGTMIEHRRYRRKR</sequence>
<dbReference type="InterPro" id="IPR039418">
    <property type="entry name" value="LexA-like"/>
</dbReference>
<proteinExistence type="predicted"/>
<keyword evidence="3" id="KW-0804">Transcription</keyword>
<dbReference type="PANTHER" id="PTHR40661">
    <property type="match status" value="1"/>
</dbReference>
<gene>
    <name evidence="5" type="ORF">K6K13_11230</name>
</gene>
<dbReference type="Gene3D" id="2.10.109.10">
    <property type="entry name" value="Umud Fragment, subunit A"/>
    <property type="match status" value="1"/>
</dbReference>
<dbReference type="PANTHER" id="PTHR40661:SF3">
    <property type="entry name" value="FELS-1 PROPHAGE TRANSCRIPTIONAL REGULATOR"/>
    <property type="match status" value="1"/>
</dbReference>
<keyword evidence="2" id="KW-0238">DNA-binding</keyword>
<dbReference type="SUPFAM" id="SSF51306">
    <property type="entry name" value="LexA/Signal peptidase"/>
    <property type="match status" value="1"/>
</dbReference>
<dbReference type="CDD" id="cd00093">
    <property type="entry name" value="HTH_XRE"/>
    <property type="match status" value="1"/>
</dbReference>
<dbReference type="Pfam" id="PF01381">
    <property type="entry name" value="HTH_3"/>
    <property type="match status" value="1"/>
</dbReference>
<dbReference type="RefSeq" id="WP_222160848.1">
    <property type="nucleotide sequence ID" value="NZ_CP081864.1"/>
</dbReference>
<accession>A0ABX9ARH4</accession>
<evidence type="ECO:0000256" key="2">
    <source>
        <dbReference type="ARBA" id="ARBA00023125"/>
    </source>
</evidence>
<dbReference type="PROSITE" id="PS50943">
    <property type="entry name" value="HTH_CROC1"/>
    <property type="match status" value="1"/>
</dbReference>
<protein>
    <submittedName>
        <fullName evidence="5">Helix-turn-helix domain-containing protein</fullName>
    </submittedName>
</protein>
<organism evidence="5 6">
    <name type="scientific">Symbiopectobacterium purcellii</name>
    <dbReference type="NCBI Taxonomy" id="2871826"/>
    <lineage>
        <taxon>Bacteria</taxon>
        <taxon>Pseudomonadati</taxon>
        <taxon>Pseudomonadota</taxon>
        <taxon>Gammaproteobacteria</taxon>
        <taxon>Enterobacterales</taxon>
        <taxon>Enterobacteriaceae</taxon>
    </lineage>
</organism>
<dbReference type="InterPro" id="IPR015927">
    <property type="entry name" value="Peptidase_S24_S26A/B/C"/>
</dbReference>
<evidence type="ECO:0000313" key="5">
    <source>
        <dbReference type="EMBL" id="QZN97817.1"/>
    </source>
</evidence>
<dbReference type="SUPFAM" id="SSF47413">
    <property type="entry name" value="lambda repressor-like DNA-binding domains"/>
    <property type="match status" value="1"/>
</dbReference>
<reference evidence="5 6" key="1">
    <citation type="submission" date="2021-08" db="EMBL/GenBank/DDBJ databases">
        <title>Culture and genomic analysis of Symbiopectobacterium purcellii sp. nov. gen. nov., isolated from the leafhopper Empoasca decipiens.</title>
        <authorList>
            <person name="Nadal-Jimenez P."/>
            <person name="Siozios S."/>
            <person name="Halliday N."/>
            <person name="Camara M."/>
            <person name="Hurst G.D.D."/>
        </authorList>
    </citation>
    <scope>NUCLEOTIDE SEQUENCE [LARGE SCALE GENOMIC DNA]</scope>
    <source>
        <strain evidence="5 6">SyEd1</strain>
    </source>
</reference>
<dbReference type="InterPro" id="IPR001387">
    <property type="entry name" value="Cro/C1-type_HTH"/>
</dbReference>
<name>A0ABX9ARH4_9ENTR</name>
<dbReference type="Proteomes" id="UP000825886">
    <property type="component" value="Chromosome"/>
</dbReference>
<evidence type="ECO:0000256" key="1">
    <source>
        <dbReference type="ARBA" id="ARBA00023015"/>
    </source>
</evidence>
<dbReference type="CDD" id="cd06529">
    <property type="entry name" value="S24_LexA-like"/>
    <property type="match status" value="1"/>
</dbReference>
<dbReference type="Pfam" id="PF00717">
    <property type="entry name" value="Peptidase_S24"/>
    <property type="match status" value="1"/>
</dbReference>